<keyword evidence="1" id="KW-1133">Transmembrane helix</keyword>
<proteinExistence type="predicted"/>
<dbReference type="EMBL" id="JAYFSI010000027">
    <property type="protein sequence ID" value="MEA5367721.1"/>
    <property type="molecule type" value="Genomic_DNA"/>
</dbReference>
<organism evidence="2 3">
    <name type="scientific">Amycolatopsis heterodermiae</name>
    <dbReference type="NCBI Taxonomy" id="3110235"/>
    <lineage>
        <taxon>Bacteria</taxon>
        <taxon>Bacillati</taxon>
        <taxon>Actinomycetota</taxon>
        <taxon>Actinomycetes</taxon>
        <taxon>Pseudonocardiales</taxon>
        <taxon>Pseudonocardiaceae</taxon>
        <taxon>Amycolatopsis</taxon>
    </lineage>
</organism>
<sequence>MNGWALGTGLVVAVASLITAVVLLIKSRPEARKLKVDGTTALLNATTATSAELADQVTELQAETRRLWQAQHAQEVRVSAHLRWDRQVVETLRDMGADIADPPPLYEAG</sequence>
<evidence type="ECO:0000313" key="3">
    <source>
        <dbReference type="Proteomes" id="UP001304298"/>
    </source>
</evidence>
<dbReference type="RefSeq" id="WP_323337854.1">
    <property type="nucleotide sequence ID" value="NZ_JAYFSI010000027.1"/>
</dbReference>
<reference evidence="2 3" key="1">
    <citation type="submission" date="2023-12" db="EMBL/GenBank/DDBJ databases">
        <title>Amycolatopsis sp. V23-08.</title>
        <authorList>
            <person name="Somphong A."/>
        </authorList>
    </citation>
    <scope>NUCLEOTIDE SEQUENCE [LARGE SCALE GENOMIC DNA]</scope>
    <source>
        <strain evidence="2 3">V23-08</strain>
    </source>
</reference>
<evidence type="ECO:0000256" key="1">
    <source>
        <dbReference type="SAM" id="Phobius"/>
    </source>
</evidence>
<name>A0ABU5RN26_9PSEU</name>
<protein>
    <submittedName>
        <fullName evidence="2">Uncharacterized protein</fullName>
    </submittedName>
</protein>
<keyword evidence="3" id="KW-1185">Reference proteome</keyword>
<comment type="caution">
    <text evidence="2">The sequence shown here is derived from an EMBL/GenBank/DDBJ whole genome shotgun (WGS) entry which is preliminary data.</text>
</comment>
<gene>
    <name evidence="2" type="ORF">VA596_49880</name>
</gene>
<keyword evidence="1" id="KW-0472">Membrane</keyword>
<accession>A0ABU5RN26</accession>
<feature type="transmembrane region" description="Helical" evidence="1">
    <location>
        <begin position="6"/>
        <end position="25"/>
    </location>
</feature>
<dbReference type="Proteomes" id="UP001304298">
    <property type="component" value="Unassembled WGS sequence"/>
</dbReference>
<evidence type="ECO:0000313" key="2">
    <source>
        <dbReference type="EMBL" id="MEA5367721.1"/>
    </source>
</evidence>
<keyword evidence="1" id="KW-0812">Transmembrane</keyword>